<dbReference type="PANTHER" id="PTHR32347">
    <property type="entry name" value="EFFLUX SYSTEM COMPONENT YKNX-RELATED"/>
    <property type="match status" value="1"/>
</dbReference>
<dbReference type="Gene3D" id="2.40.30.170">
    <property type="match status" value="1"/>
</dbReference>
<dbReference type="Proteomes" id="UP000824123">
    <property type="component" value="Unassembled WGS sequence"/>
</dbReference>
<name>A0A9D1LS82_9FIRM</name>
<gene>
    <name evidence="4" type="ORF">IAC59_07020</name>
</gene>
<dbReference type="Gene3D" id="2.40.420.20">
    <property type="match status" value="1"/>
</dbReference>
<comment type="subcellular location">
    <subcellularLocation>
        <location evidence="1">Cell envelope</location>
    </subcellularLocation>
</comment>
<dbReference type="EMBL" id="DVNK01000041">
    <property type="protein sequence ID" value="HIU46995.1"/>
    <property type="molecule type" value="Genomic_DNA"/>
</dbReference>
<proteinExistence type="predicted"/>
<evidence type="ECO:0000256" key="1">
    <source>
        <dbReference type="ARBA" id="ARBA00004196"/>
    </source>
</evidence>
<comment type="caution">
    <text evidence="4">The sequence shown here is derived from an EMBL/GenBank/DDBJ whole genome shotgun (WGS) entry which is preliminary data.</text>
</comment>
<dbReference type="InterPro" id="IPR000089">
    <property type="entry name" value="Biotin_lipoyl"/>
</dbReference>
<keyword evidence="2" id="KW-0175">Coiled coil</keyword>
<evidence type="ECO:0000259" key="3">
    <source>
        <dbReference type="Pfam" id="PF00364"/>
    </source>
</evidence>
<dbReference type="InterPro" id="IPR050465">
    <property type="entry name" value="UPF0194_transport"/>
</dbReference>
<dbReference type="AlphaFoldDB" id="A0A9D1LS82"/>
<evidence type="ECO:0000256" key="2">
    <source>
        <dbReference type="ARBA" id="ARBA00023054"/>
    </source>
</evidence>
<dbReference type="InterPro" id="IPR011053">
    <property type="entry name" value="Single_hybrid_motif"/>
</dbReference>
<protein>
    <submittedName>
        <fullName evidence="4">HlyD family efflux transporter periplasmic adaptor subunit</fullName>
    </submittedName>
</protein>
<reference evidence="4" key="1">
    <citation type="submission" date="2020-10" db="EMBL/GenBank/DDBJ databases">
        <authorList>
            <person name="Gilroy R."/>
        </authorList>
    </citation>
    <scope>NUCLEOTIDE SEQUENCE</scope>
    <source>
        <strain evidence="4">ChiSxjej2B14-8506</strain>
    </source>
</reference>
<dbReference type="Pfam" id="PF00364">
    <property type="entry name" value="Biotin_lipoyl"/>
    <property type="match status" value="1"/>
</dbReference>
<organism evidence="4 5">
    <name type="scientific">Candidatus Fimadaptatus faecigallinarum</name>
    <dbReference type="NCBI Taxonomy" id="2840814"/>
    <lineage>
        <taxon>Bacteria</taxon>
        <taxon>Bacillati</taxon>
        <taxon>Bacillota</taxon>
        <taxon>Clostridia</taxon>
        <taxon>Eubacteriales</taxon>
        <taxon>Candidatus Fimadaptatus</taxon>
    </lineage>
</organism>
<feature type="domain" description="Lipoyl-binding" evidence="3">
    <location>
        <begin position="84"/>
        <end position="135"/>
    </location>
</feature>
<evidence type="ECO:0000313" key="4">
    <source>
        <dbReference type="EMBL" id="HIU46995.1"/>
    </source>
</evidence>
<dbReference type="Gene3D" id="2.40.50.100">
    <property type="match status" value="1"/>
</dbReference>
<reference evidence="4" key="2">
    <citation type="journal article" date="2021" name="PeerJ">
        <title>Extensive microbial diversity within the chicken gut microbiome revealed by metagenomics and culture.</title>
        <authorList>
            <person name="Gilroy R."/>
            <person name="Ravi A."/>
            <person name="Getino M."/>
            <person name="Pursley I."/>
            <person name="Horton D.L."/>
            <person name="Alikhan N.F."/>
            <person name="Baker D."/>
            <person name="Gharbi K."/>
            <person name="Hall N."/>
            <person name="Watson M."/>
            <person name="Adriaenssens E.M."/>
            <person name="Foster-Nyarko E."/>
            <person name="Jarju S."/>
            <person name="Secka A."/>
            <person name="Antonio M."/>
            <person name="Oren A."/>
            <person name="Chaudhuri R.R."/>
            <person name="La Ragione R."/>
            <person name="Hildebrand F."/>
            <person name="Pallen M.J."/>
        </authorList>
    </citation>
    <scope>NUCLEOTIDE SEQUENCE</scope>
    <source>
        <strain evidence="4">ChiSxjej2B14-8506</strain>
    </source>
</reference>
<evidence type="ECO:0000313" key="5">
    <source>
        <dbReference type="Proteomes" id="UP000824123"/>
    </source>
</evidence>
<dbReference type="GO" id="GO:0030313">
    <property type="term" value="C:cell envelope"/>
    <property type="evidence" value="ECO:0007669"/>
    <property type="project" value="UniProtKB-SubCell"/>
</dbReference>
<sequence>MKGKPGKRLSRILKRIVLVLVVLAILGGGAAYAYAQLKSEYTITYDSYTATIGSISNSLSFSGSFQLVNSTNYTASADCKLRDLYVSAGDSVAEGDKLARLSTGETLTADFDGVINTLSADEGDELAAGAAIMQLVDFEHMKVTLRIDEYDIASVSVGTRCTVTATATEQTYESEIAAIDYVSASTGSVAYYTATTYVDVGEGIYPGMQVTVTIPEEEANDVVVLKVDALSFDANNQAYVYMLDDSGEMTPINVEVGVSNGNYCQIISGVADGDTVYVVAQTDDDASSGLAGLLSGLFNQGGPNISGRGGNMGGFDRSNMPDLAGGDMSGFDRSNMPDFAGGNMGGMGGGNG</sequence>
<accession>A0A9D1LS82</accession>
<dbReference type="SUPFAM" id="SSF51230">
    <property type="entry name" value="Single hybrid motif"/>
    <property type="match status" value="1"/>
</dbReference>